<dbReference type="Proteomes" id="UP000680865">
    <property type="component" value="Unassembled WGS sequence"/>
</dbReference>
<feature type="transmembrane region" description="Helical" evidence="1">
    <location>
        <begin position="1027"/>
        <end position="1044"/>
    </location>
</feature>
<accession>A0A919SYQ1</accession>
<feature type="transmembrane region" description="Helical" evidence="1">
    <location>
        <begin position="286"/>
        <end position="304"/>
    </location>
</feature>
<feature type="transmembrane region" description="Helical" evidence="1">
    <location>
        <begin position="904"/>
        <end position="920"/>
    </location>
</feature>
<keyword evidence="3" id="KW-1185">Reference proteome</keyword>
<gene>
    <name evidence="2" type="ORF">Aco04nite_76460</name>
</gene>
<feature type="transmembrane region" description="Helical" evidence="1">
    <location>
        <begin position="876"/>
        <end position="897"/>
    </location>
</feature>
<reference evidence="2" key="1">
    <citation type="submission" date="2021-03" db="EMBL/GenBank/DDBJ databases">
        <title>Whole genome shotgun sequence of Actinoplanes consettensis NBRC 14913.</title>
        <authorList>
            <person name="Komaki H."/>
            <person name="Tamura T."/>
        </authorList>
    </citation>
    <scope>NUCLEOTIDE SEQUENCE</scope>
    <source>
        <strain evidence="2">NBRC 14913</strain>
    </source>
</reference>
<feature type="transmembrane region" description="Helical" evidence="1">
    <location>
        <begin position="950"/>
        <end position="967"/>
    </location>
</feature>
<feature type="transmembrane region" description="Helical" evidence="1">
    <location>
        <begin position="799"/>
        <end position="818"/>
    </location>
</feature>
<feature type="transmembrane region" description="Helical" evidence="1">
    <location>
        <begin position="311"/>
        <end position="329"/>
    </location>
</feature>
<comment type="caution">
    <text evidence="2">The sequence shown here is derived from an EMBL/GenBank/DDBJ whole genome shotgun (WGS) entry which is preliminary data.</text>
</comment>
<evidence type="ECO:0008006" key="4">
    <source>
        <dbReference type="Google" id="ProtNLM"/>
    </source>
</evidence>
<keyword evidence="1" id="KW-1133">Transmembrane helix</keyword>
<organism evidence="2 3">
    <name type="scientific">Winogradskya consettensis</name>
    <dbReference type="NCBI Taxonomy" id="113560"/>
    <lineage>
        <taxon>Bacteria</taxon>
        <taxon>Bacillati</taxon>
        <taxon>Actinomycetota</taxon>
        <taxon>Actinomycetes</taxon>
        <taxon>Micromonosporales</taxon>
        <taxon>Micromonosporaceae</taxon>
        <taxon>Winogradskya</taxon>
    </lineage>
</organism>
<feature type="transmembrane region" description="Helical" evidence="1">
    <location>
        <begin position="926"/>
        <end position="943"/>
    </location>
</feature>
<dbReference type="EMBL" id="BOQP01000046">
    <property type="protein sequence ID" value="GIM81414.1"/>
    <property type="molecule type" value="Genomic_DNA"/>
</dbReference>
<feature type="transmembrane region" description="Helical" evidence="1">
    <location>
        <begin position="852"/>
        <end position="870"/>
    </location>
</feature>
<feature type="transmembrane region" description="Helical" evidence="1">
    <location>
        <begin position="341"/>
        <end position="361"/>
    </location>
</feature>
<feature type="transmembrane region" description="Helical" evidence="1">
    <location>
        <begin position="518"/>
        <end position="548"/>
    </location>
</feature>
<keyword evidence="1" id="KW-0472">Membrane</keyword>
<feature type="transmembrane region" description="Helical" evidence="1">
    <location>
        <begin position="177"/>
        <end position="194"/>
    </location>
</feature>
<feature type="transmembrane region" description="Helical" evidence="1">
    <location>
        <begin position="640"/>
        <end position="658"/>
    </location>
</feature>
<feature type="transmembrane region" description="Helical" evidence="1">
    <location>
        <begin position="560"/>
        <end position="579"/>
    </location>
</feature>
<feature type="transmembrane region" description="Helical" evidence="1">
    <location>
        <begin position="698"/>
        <end position="716"/>
    </location>
</feature>
<feature type="transmembrane region" description="Helical" evidence="1">
    <location>
        <begin position="591"/>
        <end position="609"/>
    </location>
</feature>
<sequence>MTPPRWSEYGDSRGRGLLSATINGVTAYPCPFCRAEASLATGCPGCGRGPDADAAEVVRLDAEIPVLTARLATAREAVGLADSVLRRAWRQRDAAATRVRAAVGAAVHAAPKAPAMTAPVTTAASERSAPYVAAAATEASTRLMQNTLFTLGGLLLAIAAIVFTAVAWSQFGLRGRVGLLAVATVVALAAPLFALRRKLTATAETFAAIGLLLVLLDGYAAWYVNLFGLADTSADGYAGAVFAVTAAIAAGYEQLTGLVGPRFAALVLAQPVLPLMVAPMHPGAGGWAYTLIGVAAGNLVVIHLRKGTLTVAAYTLGSIAVSIAALITLGDLVTVSTVAEAALSGSALVTAAGLVLTAAILARETVLRDLAAAALVVTLAIAGGRLASVAAGGFETPLLITLIVTLLAVTTKFLPASVRTGPRFGAAVALVLPVIAAALATLMAVAVGVSDWRLPAALVLLTIGVLALLPRLDVLFIGVVLLGLATPAGFGLVWWAAAPIDLALLAAALWLASSRLRWALGVAVVLAGHAIFVASASSGVTALTVGALAVAGVAVAWRRYWYAGPALSVAVLAVPIASWQAMNWFGWPPPVQSRVLLGVAALLVAATYALPRHRTFTVNATLLVIVTAPGWAWASGDSRAIYAAVGALLVAGLVRHHLDNGPAVTAGLLGAAYVSAAGQSLSNVYVLPYSRSGGPVGVTDAVGFGIIAVAVAAAVWQLWGRRAAAWATAPVVVLGVPVAVAAGNSPWPVLPMTSLVLGLGALVLAALGGLVSPANGALEGTESVRPRGRHATGTWRGSAPLRVTLAVAGVVAGGAGLTGSAATAATVLVAYGMIVVSGVVVGLAGRPDWTRVAGWLGAVVAAFAEAWVAARTLGLPLQQTAFVLLGVAALVLALGVIVRGEGRILQGAAHAGAVVALIISSGNIRYAAAVCTFWGLALGLRALVRDGRRAHVVAAAAVELVGGWLLLAAEQVAVVEAYTIPAAVLALLAGWQLRRSRLSSWTTYGPALAAALLPTLVTVLIQEGEPLRRLLLGLAALAITVAGAQFRLRAPVVAGGATLIVIALHEAILVWDLLPRWIPLALAGLLLVGLAMTLERRRRDVARLRAAITRMG</sequence>
<feature type="transmembrane region" description="Helical" evidence="1">
    <location>
        <begin position="370"/>
        <end position="391"/>
    </location>
</feature>
<protein>
    <recommendedName>
        <fullName evidence="4">DUF2157 domain-containing protein</fullName>
    </recommendedName>
</protein>
<feature type="transmembrane region" description="Helical" evidence="1">
    <location>
        <begin position="148"/>
        <end position="171"/>
    </location>
</feature>
<dbReference type="NCBIfam" id="NF047321">
    <property type="entry name" value="SCO7613_CTERM"/>
    <property type="match status" value="1"/>
</dbReference>
<feature type="transmembrane region" description="Helical" evidence="1">
    <location>
        <begin position="824"/>
        <end position="845"/>
    </location>
</feature>
<feature type="transmembrane region" description="Helical" evidence="1">
    <location>
        <begin position="723"/>
        <end position="743"/>
    </location>
</feature>
<feature type="transmembrane region" description="Helical" evidence="1">
    <location>
        <begin position="206"/>
        <end position="224"/>
    </location>
</feature>
<proteinExistence type="predicted"/>
<feature type="transmembrane region" description="Helical" evidence="1">
    <location>
        <begin position="1003"/>
        <end position="1021"/>
    </location>
</feature>
<dbReference type="AlphaFoldDB" id="A0A919SYQ1"/>
<evidence type="ECO:0000313" key="3">
    <source>
        <dbReference type="Proteomes" id="UP000680865"/>
    </source>
</evidence>
<feature type="transmembrane region" description="Helical" evidence="1">
    <location>
        <begin position="1051"/>
        <end position="1071"/>
    </location>
</feature>
<evidence type="ECO:0000256" key="1">
    <source>
        <dbReference type="SAM" id="Phobius"/>
    </source>
</evidence>
<feature type="transmembrane region" description="Helical" evidence="1">
    <location>
        <begin position="616"/>
        <end position="634"/>
    </location>
</feature>
<feature type="transmembrane region" description="Helical" evidence="1">
    <location>
        <begin position="426"/>
        <end position="450"/>
    </location>
</feature>
<keyword evidence="1" id="KW-0812">Transmembrane</keyword>
<feature type="transmembrane region" description="Helical" evidence="1">
    <location>
        <begin position="397"/>
        <end position="414"/>
    </location>
</feature>
<feature type="transmembrane region" description="Helical" evidence="1">
    <location>
        <begin position="456"/>
        <end position="485"/>
    </location>
</feature>
<feature type="transmembrane region" description="Helical" evidence="1">
    <location>
        <begin position="755"/>
        <end position="778"/>
    </location>
</feature>
<dbReference type="InterPro" id="IPR058062">
    <property type="entry name" value="SCO7613_C"/>
</dbReference>
<evidence type="ECO:0000313" key="2">
    <source>
        <dbReference type="EMBL" id="GIM81414.1"/>
    </source>
</evidence>
<name>A0A919SYQ1_9ACTN</name>
<feature type="transmembrane region" description="Helical" evidence="1">
    <location>
        <begin position="973"/>
        <end position="991"/>
    </location>
</feature>
<feature type="transmembrane region" description="Helical" evidence="1">
    <location>
        <begin position="1077"/>
        <end position="1094"/>
    </location>
</feature>
<feature type="transmembrane region" description="Helical" evidence="1">
    <location>
        <begin position="665"/>
        <end position="686"/>
    </location>
</feature>